<organism evidence="1 2">
    <name type="scientific">Aspergillus udagawae</name>
    <dbReference type="NCBI Taxonomy" id="91492"/>
    <lineage>
        <taxon>Eukaryota</taxon>
        <taxon>Fungi</taxon>
        <taxon>Dikarya</taxon>
        <taxon>Ascomycota</taxon>
        <taxon>Pezizomycotina</taxon>
        <taxon>Eurotiomycetes</taxon>
        <taxon>Eurotiomycetidae</taxon>
        <taxon>Eurotiales</taxon>
        <taxon>Aspergillaceae</taxon>
        <taxon>Aspergillus</taxon>
        <taxon>Aspergillus subgen. Fumigati</taxon>
    </lineage>
</organism>
<evidence type="ECO:0000313" key="2">
    <source>
        <dbReference type="Proteomes" id="UP000465266"/>
    </source>
</evidence>
<gene>
    <name evidence="1" type="ORF">IFM53868_10917</name>
</gene>
<reference evidence="1 2" key="1">
    <citation type="submission" date="2020-01" db="EMBL/GenBank/DDBJ databases">
        <title>Draft genome sequence of Aspergillus udagawae IFM 53868.</title>
        <authorList>
            <person name="Takahashi H."/>
            <person name="Yaguchi T."/>
        </authorList>
    </citation>
    <scope>NUCLEOTIDE SEQUENCE [LARGE SCALE GENOMIC DNA]</scope>
    <source>
        <strain evidence="1 2">IFM 53868</strain>
    </source>
</reference>
<protein>
    <submittedName>
        <fullName evidence="1">Uncharacterized protein</fullName>
    </submittedName>
</protein>
<sequence length="87" mass="9822">MVLPGPSSFNVLHPWEFPCTVSMDSDVPPNLIVTHHRFATPVPPKDLIADQAEPGARRKYMEKLPENVLNDVSHLDTDWKGTRGFRT</sequence>
<accession>A0ABQ1BFC2</accession>
<proteinExistence type="predicted"/>
<comment type="caution">
    <text evidence="1">The sequence shown here is derived from an EMBL/GenBank/DDBJ whole genome shotgun (WGS) entry which is preliminary data.</text>
</comment>
<dbReference type="EMBL" id="BLKG01000303">
    <property type="protein sequence ID" value="GFG01015.1"/>
    <property type="molecule type" value="Genomic_DNA"/>
</dbReference>
<dbReference type="Proteomes" id="UP000465266">
    <property type="component" value="Unassembled WGS sequence"/>
</dbReference>
<name>A0ABQ1BFC2_9EURO</name>
<keyword evidence="2" id="KW-1185">Reference proteome</keyword>
<evidence type="ECO:0000313" key="1">
    <source>
        <dbReference type="EMBL" id="GFG01015.1"/>
    </source>
</evidence>